<sequence length="1378" mass="149130">MSSLDVEDDRRWVPTHVQVTVLRGRGLRAKGKHGTSDVYAIIQLGREKYSTCVLEKTTAPEWKEECSFELLAGALEQDHGDGSAYPPGSGDLVLTVMHRAVIGLDVFLGQAVIPLNKLFQDRICMKNEWCKLNSKTGKKEKERGDIQVTVQFTKNNLTASMYDLSLGKDKPRSTFGKIKDRIKGKKRSGKDSDEDLPSVIIGGYGPVMRMRNRLPSDGGGEEDYEDDEGGEGRRSKMRNFFLRGKLRKSSDTRSSTSLGSESSESSRGGSLSPTAGISVVVSDLSNSPSNSSNFTADSPDHTADFSPKLVSYPCEFTDESGEISIPVPQPVCINGSQVYNIPPQPLVPGPVNPVLAQVKKRLPLSQSLQNLSQPKVELSPPLPKGTAADGRRWSFDKAGKDEMEAFAAALMQAGQGVGEGGEREESNGDTQGRKQSRTCQEGPSEQAAVSGLADNKPKGWFRSKDCQNRPSQVMSSSLEPHPTPGLPLHPPGLLSWGPFCPPVDSNPSAPLHHTNPFSQCPPPMSPSNPFFSLVQCNPFYEELLADHALKQNTAWPLSPCPSSSYLSAPPSCSNNPNSNPLLAPTQDGQTPQESTRTDMKEKNLSPKPCQDSESVNSAEEEKDSVKVSQKPLHPHHTILPTEKGPVDQKPSNPLSSCSAASEKDISEKDDYGKDEAEWDDFEVFASDRLKPTEALTRNVGSKPLSPGQTNPPLEDSRHPGTEAGSTVNSFKNKNVNSALNQPTSDVSLGTDRENVSAGETGEQAHISINERMPDVLNDTIHCPAPTHTDDNVDSSNTAIVAVCRLHRLTELDISDRKNTIDTTLSTSTHQALCHTCTNLATPSTQSTYFVATCETSPACSSTEAEAGKDDSVETLVVCPEDGNPLITMETDSIVAAFSISVGGDTLSNVSTYDKTSPPGMHQLLNDTSVDNTSQEQNVGLSLRPPKPPRLFLTNNVSPGQDLGFEVSNSNPSTILQSADPRNTLTSLCVSADSPTRRSHQTKEDIMTKEEAILPKVEVILPIEDVHPLAGPGMASKEERKAVPDNISGFCEGQISWTPSFDPFHLETTSRTQPRPLKEDWSVGIASEASISQALPDNFRSPQSSAVMMYDGTASEDVSGNLKFQHSFSEGKPLQRSLSEGNKMTSFMDQPLSFGSNPAIPTGDPLPSVQQHDADLLISSSLTPPSLTTQCSTSTVPFPPPAIVRSSASNAANPGAHPFSTAQPVIGASHAAMPQETRQAANQQNSPHPVKPLTPEEKRHAERSEGRSVLDKLKSSIHPGRSSPSTEHASKKTKSQTEGAGSYYHLTHSELVALLLQREADLHRQRAEFDHQGAMLAKREAELKKIKPQVRDLEDYIDTLLVRIMEQTPTILQVGSKLK</sequence>
<dbReference type="EMBL" id="CM055757">
    <property type="protein sequence ID" value="KAJ7988864.1"/>
    <property type="molecule type" value="Genomic_DNA"/>
</dbReference>
<reference evidence="1" key="1">
    <citation type="submission" date="2021-05" db="EMBL/GenBank/DDBJ databases">
        <authorList>
            <person name="Pan Q."/>
            <person name="Jouanno E."/>
            <person name="Zahm M."/>
            <person name="Klopp C."/>
            <person name="Cabau C."/>
            <person name="Louis A."/>
            <person name="Berthelot C."/>
            <person name="Parey E."/>
            <person name="Roest Crollius H."/>
            <person name="Montfort J."/>
            <person name="Robinson-Rechavi M."/>
            <person name="Bouchez O."/>
            <person name="Lampietro C."/>
            <person name="Lopez Roques C."/>
            <person name="Donnadieu C."/>
            <person name="Postlethwait J."/>
            <person name="Bobe J."/>
            <person name="Dillon D."/>
            <person name="Chandos A."/>
            <person name="von Hippel F."/>
            <person name="Guiguen Y."/>
        </authorList>
    </citation>
    <scope>NUCLEOTIDE SEQUENCE</scope>
    <source>
        <strain evidence="1">YG-Jan2019</strain>
    </source>
</reference>
<protein>
    <submittedName>
        <fullName evidence="1">Uncharacterized protein</fullName>
    </submittedName>
</protein>
<gene>
    <name evidence="1" type="ORF">DPEC_G00313610</name>
</gene>
<dbReference type="Proteomes" id="UP001157502">
    <property type="component" value="Chromosome 30"/>
</dbReference>
<name>A0ACC2FC08_DALPE</name>
<comment type="caution">
    <text evidence="1">The sequence shown here is derived from an EMBL/GenBank/DDBJ whole genome shotgun (WGS) entry which is preliminary data.</text>
</comment>
<evidence type="ECO:0000313" key="2">
    <source>
        <dbReference type="Proteomes" id="UP001157502"/>
    </source>
</evidence>
<proteinExistence type="predicted"/>
<keyword evidence="2" id="KW-1185">Reference proteome</keyword>
<evidence type="ECO:0000313" key="1">
    <source>
        <dbReference type="EMBL" id="KAJ7988864.1"/>
    </source>
</evidence>
<accession>A0ACC2FC08</accession>
<organism evidence="1 2">
    <name type="scientific">Dallia pectoralis</name>
    <name type="common">Alaska blackfish</name>
    <dbReference type="NCBI Taxonomy" id="75939"/>
    <lineage>
        <taxon>Eukaryota</taxon>
        <taxon>Metazoa</taxon>
        <taxon>Chordata</taxon>
        <taxon>Craniata</taxon>
        <taxon>Vertebrata</taxon>
        <taxon>Euteleostomi</taxon>
        <taxon>Actinopterygii</taxon>
        <taxon>Neopterygii</taxon>
        <taxon>Teleostei</taxon>
        <taxon>Protacanthopterygii</taxon>
        <taxon>Esociformes</taxon>
        <taxon>Umbridae</taxon>
        <taxon>Dallia</taxon>
    </lineage>
</organism>